<dbReference type="RefSeq" id="XP_062711098.1">
    <property type="nucleotide sequence ID" value="XM_062855114.1"/>
</dbReference>
<evidence type="ECO:0000256" key="1">
    <source>
        <dbReference type="PROSITE-ProRule" id="PRU00325"/>
    </source>
</evidence>
<accession>A0ABM1YT51</accession>
<dbReference type="PANTHER" id="PTHR47526:SF3">
    <property type="entry name" value="PHD-TYPE DOMAIN-CONTAINING PROTEIN"/>
    <property type="match status" value="1"/>
</dbReference>
<dbReference type="Proteomes" id="UP000069940">
    <property type="component" value="Unassembled WGS sequence"/>
</dbReference>
<reference evidence="3" key="2">
    <citation type="submission" date="2025-05" db="UniProtKB">
        <authorList>
            <consortium name="EnsemblMetazoa"/>
        </authorList>
    </citation>
    <scope>IDENTIFICATION</scope>
    <source>
        <strain evidence="3">Foshan</strain>
    </source>
</reference>
<name>A0ABM1YT51_AEDAL</name>
<dbReference type="PANTHER" id="PTHR47526">
    <property type="entry name" value="ATP-DEPENDENT DNA HELICASE"/>
    <property type="match status" value="1"/>
</dbReference>
<keyword evidence="1" id="KW-0479">Metal-binding</keyword>
<dbReference type="InterPro" id="IPR011335">
    <property type="entry name" value="Restrct_endonuc-II-like"/>
</dbReference>
<keyword evidence="1" id="KW-0863">Zinc-finger</keyword>
<evidence type="ECO:0000313" key="4">
    <source>
        <dbReference type="Proteomes" id="UP000069940"/>
    </source>
</evidence>
<keyword evidence="4" id="KW-1185">Reference proteome</keyword>
<dbReference type="SUPFAM" id="SSF52980">
    <property type="entry name" value="Restriction endonuclease-like"/>
    <property type="match status" value="1"/>
</dbReference>
<feature type="domain" description="SWIM-type" evidence="2">
    <location>
        <begin position="73"/>
        <end position="113"/>
    </location>
</feature>
<dbReference type="GeneID" id="134289344"/>
<dbReference type="Gene3D" id="3.90.320.10">
    <property type="match status" value="1"/>
</dbReference>
<reference evidence="4" key="1">
    <citation type="journal article" date="2015" name="Proc. Natl. Acad. Sci. U.S.A.">
        <title>Genome sequence of the Asian Tiger mosquito, Aedes albopictus, reveals insights into its biology, genetics, and evolution.</title>
        <authorList>
            <person name="Chen X.G."/>
            <person name="Jiang X."/>
            <person name="Gu J."/>
            <person name="Xu M."/>
            <person name="Wu Y."/>
            <person name="Deng Y."/>
            <person name="Zhang C."/>
            <person name="Bonizzoni M."/>
            <person name="Dermauw W."/>
            <person name="Vontas J."/>
            <person name="Armbruster P."/>
            <person name="Huang X."/>
            <person name="Yang Y."/>
            <person name="Zhang H."/>
            <person name="He W."/>
            <person name="Peng H."/>
            <person name="Liu Y."/>
            <person name="Wu K."/>
            <person name="Chen J."/>
            <person name="Lirakis M."/>
            <person name="Topalis P."/>
            <person name="Van Leeuwen T."/>
            <person name="Hall A.B."/>
            <person name="Jiang X."/>
            <person name="Thorpe C."/>
            <person name="Mueller R.L."/>
            <person name="Sun C."/>
            <person name="Waterhouse R.M."/>
            <person name="Yan G."/>
            <person name="Tu Z.J."/>
            <person name="Fang X."/>
            <person name="James A.A."/>
        </authorList>
    </citation>
    <scope>NUCLEOTIDE SEQUENCE [LARGE SCALE GENOMIC DNA]</scope>
    <source>
        <strain evidence="4">Foshan</strain>
    </source>
</reference>
<keyword evidence="1" id="KW-0862">Zinc</keyword>
<evidence type="ECO:0000313" key="3">
    <source>
        <dbReference type="EnsemblMetazoa" id="AALFPA23_011922.P16988"/>
    </source>
</evidence>
<organism evidence="3 4">
    <name type="scientific">Aedes albopictus</name>
    <name type="common">Asian tiger mosquito</name>
    <name type="synonym">Stegomyia albopicta</name>
    <dbReference type="NCBI Taxonomy" id="7160"/>
    <lineage>
        <taxon>Eukaryota</taxon>
        <taxon>Metazoa</taxon>
        <taxon>Ecdysozoa</taxon>
        <taxon>Arthropoda</taxon>
        <taxon>Hexapoda</taxon>
        <taxon>Insecta</taxon>
        <taxon>Pterygota</taxon>
        <taxon>Neoptera</taxon>
        <taxon>Endopterygota</taxon>
        <taxon>Diptera</taxon>
        <taxon>Nematocera</taxon>
        <taxon>Culicoidea</taxon>
        <taxon>Culicidae</taxon>
        <taxon>Culicinae</taxon>
        <taxon>Aedini</taxon>
        <taxon>Aedes</taxon>
        <taxon>Stegomyia</taxon>
    </lineage>
</organism>
<dbReference type="PROSITE" id="PS50966">
    <property type="entry name" value="ZF_SWIM"/>
    <property type="match status" value="1"/>
</dbReference>
<dbReference type="InterPro" id="IPR019080">
    <property type="entry name" value="YqaJ_viral_recombinase"/>
</dbReference>
<evidence type="ECO:0000259" key="2">
    <source>
        <dbReference type="PROSITE" id="PS50966"/>
    </source>
</evidence>
<dbReference type="CDD" id="cd22343">
    <property type="entry name" value="PDDEXK_lambda_exonuclease-like"/>
    <property type="match status" value="1"/>
</dbReference>
<dbReference type="InterPro" id="IPR007527">
    <property type="entry name" value="Znf_SWIM"/>
</dbReference>
<dbReference type="Pfam" id="PF09588">
    <property type="entry name" value="YqaJ"/>
    <property type="match status" value="1"/>
</dbReference>
<protein>
    <recommendedName>
        <fullName evidence="2">SWIM-type domain-containing protein</fullName>
    </recommendedName>
</protein>
<proteinExistence type="predicted"/>
<dbReference type="EnsemblMetazoa" id="AALFPA23_011922.R16988">
    <property type="protein sequence ID" value="AALFPA23_011922.P16988"/>
    <property type="gene ID" value="AALFPA23_011922"/>
</dbReference>
<sequence length="479" mass="54283">MNPSAKVPEDRDVEITIVDILDYVGDSVRPIKEGFAVFDANHIICLGYRTTNTSSVHITAYVTQSSHPGHSPHQVNLDLGPGPGSVSEWILNCTCKAGTAKCKHIIACLLYIEKHKRVEFLSCTDVSQAWGMSKAHKTAAWGAKRVKDMCCVLTPKKINVDVEGGLEEERIISESFDRILAVAKTSAVFKHINGRHLNEIRIHPNRAEQSACNSTSKADVFCTKNDIIECLTRGQNQIEMICYTFQSDKERDYYNRHIATDINRSAEIALATKEQNSNEWMYQRSTRITASSCYKLFTYLNNKKPDWAKKINSYWNTKPLKVRAVKYGKDAENLAFECYKEMRNPLMKKCGLVVHPTESWIAGSPDGVDPLTGTLLEIKCPVGVDAALADILQAQNVKRYLKTNDTAQSYELNCHHEYYCQVQINLWIMNCTVCDFVIYSQKDNDFIVVEVPYNPEYVGKIVSNLKRLYLDRMLPTLIK</sequence>
<dbReference type="InterPro" id="IPR011604">
    <property type="entry name" value="PDDEXK-like_dom_sf"/>
</dbReference>